<reference evidence="4" key="1">
    <citation type="journal article" date="2021" name="mSystems">
        <title>Bacteria and Archaea Synergistically Convert Glycine Betaine to Biogenic Methane in the Formosa Cold Seep of the South China Sea.</title>
        <authorList>
            <person name="Li L."/>
            <person name="Zhang W."/>
            <person name="Zhang S."/>
            <person name="Song L."/>
            <person name="Sun Q."/>
            <person name="Zhang H."/>
            <person name="Xiang H."/>
            <person name="Dong X."/>
        </authorList>
    </citation>
    <scope>NUCLEOTIDE SEQUENCE</scope>
    <source>
        <strain evidence="4">ZWT</strain>
    </source>
</reference>
<dbReference type="InterPro" id="IPR000182">
    <property type="entry name" value="GNAT_dom"/>
</dbReference>
<dbReference type="InterPro" id="IPR051556">
    <property type="entry name" value="N-term/lysine_N-AcTrnsfr"/>
</dbReference>
<evidence type="ECO:0000256" key="2">
    <source>
        <dbReference type="ARBA" id="ARBA00023315"/>
    </source>
</evidence>
<dbReference type="CDD" id="cd04301">
    <property type="entry name" value="NAT_SF"/>
    <property type="match status" value="1"/>
</dbReference>
<name>A0A9J6P4N9_9CLOT</name>
<dbReference type="GO" id="GO:0016747">
    <property type="term" value="F:acyltransferase activity, transferring groups other than amino-acyl groups"/>
    <property type="evidence" value="ECO:0007669"/>
    <property type="project" value="InterPro"/>
</dbReference>
<accession>A0A9J6P4N9</accession>
<proteinExistence type="predicted"/>
<dbReference type="Proteomes" id="UP001056429">
    <property type="component" value="Unassembled WGS sequence"/>
</dbReference>
<evidence type="ECO:0000313" key="4">
    <source>
        <dbReference type="EMBL" id="MCM1991539.1"/>
    </source>
</evidence>
<feature type="domain" description="N-acetyltransferase" evidence="3">
    <location>
        <begin position="8"/>
        <end position="158"/>
    </location>
</feature>
<dbReference type="Pfam" id="PF00583">
    <property type="entry name" value="Acetyltransf_1"/>
    <property type="match status" value="1"/>
</dbReference>
<dbReference type="PANTHER" id="PTHR42919:SF8">
    <property type="entry name" value="N-ALPHA-ACETYLTRANSFERASE 50"/>
    <property type="match status" value="1"/>
</dbReference>
<reference evidence="4" key="2">
    <citation type="submission" date="2021-04" db="EMBL/GenBank/DDBJ databases">
        <authorList>
            <person name="Dong X."/>
        </authorList>
    </citation>
    <scope>NUCLEOTIDE SEQUENCE</scope>
    <source>
        <strain evidence="4">ZWT</strain>
    </source>
</reference>
<sequence>MLQEDIKIENLLLNLEHIELVANWVYQEFCEGKPDRTVDFVINCFKNRNLNKTPISLIALIDNKCVGVVSIFDNDLETRPELTPWLAGLYVDPNYRCKGVADKLINAVLKICKNMNYDTVFLRTEHTANYYKKHGWTFVEDTTDEYGQETSVFMRKLI</sequence>
<keyword evidence="2" id="KW-0012">Acyltransferase</keyword>
<dbReference type="PROSITE" id="PS51186">
    <property type="entry name" value="GNAT"/>
    <property type="match status" value="1"/>
</dbReference>
<dbReference type="InterPro" id="IPR016181">
    <property type="entry name" value="Acyl_CoA_acyltransferase"/>
</dbReference>
<organism evidence="4 5">
    <name type="scientific">Oceanirhabdus seepicola</name>
    <dbReference type="NCBI Taxonomy" id="2828781"/>
    <lineage>
        <taxon>Bacteria</taxon>
        <taxon>Bacillati</taxon>
        <taxon>Bacillota</taxon>
        <taxon>Clostridia</taxon>
        <taxon>Eubacteriales</taxon>
        <taxon>Clostridiaceae</taxon>
        <taxon>Oceanirhabdus</taxon>
    </lineage>
</organism>
<dbReference type="EMBL" id="JAGSOJ010000004">
    <property type="protein sequence ID" value="MCM1991539.1"/>
    <property type="molecule type" value="Genomic_DNA"/>
</dbReference>
<dbReference type="SUPFAM" id="SSF55729">
    <property type="entry name" value="Acyl-CoA N-acyltransferases (Nat)"/>
    <property type="match status" value="1"/>
</dbReference>
<gene>
    <name evidence="4" type="ORF">KDK92_17530</name>
</gene>
<protein>
    <submittedName>
        <fullName evidence="4">GNAT family N-acetyltransferase</fullName>
    </submittedName>
</protein>
<dbReference type="AlphaFoldDB" id="A0A9J6P4N9"/>
<evidence type="ECO:0000256" key="1">
    <source>
        <dbReference type="ARBA" id="ARBA00022679"/>
    </source>
</evidence>
<keyword evidence="1" id="KW-0808">Transferase</keyword>
<evidence type="ECO:0000259" key="3">
    <source>
        <dbReference type="PROSITE" id="PS51186"/>
    </source>
</evidence>
<evidence type="ECO:0000313" key="5">
    <source>
        <dbReference type="Proteomes" id="UP001056429"/>
    </source>
</evidence>
<dbReference type="PANTHER" id="PTHR42919">
    <property type="entry name" value="N-ALPHA-ACETYLTRANSFERASE"/>
    <property type="match status" value="1"/>
</dbReference>
<keyword evidence="5" id="KW-1185">Reference proteome</keyword>
<comment type="caution">
    <text evidence="4">The sequence shown here is derived from an EMBL/GenBank/DDBJ whole genome shotgun (WGS) entry which is preliminary data.</text>
</comment>
<dbReference type="RefSeq" id="WP_250860665.1">
    <property type="nucleotide sequence ID" value="NZ_JAGSOJ010000004.1"/>
</dbReference>
<dbReference type="Gene3D" id="3.40.630.30">
    <property type="match status" value="1"/>
</dbReference>